<proteinExistence type="predicted"/>
<reference evidence="2 3" key="1">
    <citation type="journal article" date="2012" name="Science">
        <title>The Paleozoic origin of enzymatic lignin decomposition reconstructed from 31 fungal genomes.</title>
        <authorList>
            <person name="Floudas D."/>
            <person name="Binder M."/>
            <person name="Riley R."/>
            <person name="Barry K."/>
            <person name="Blanchette R.A."/>
            <person name="Henrissat B."/>
            <person name="Martinez A.T."/>
            <person name="Otillar R."/>
            <person name="Spatafora J.W."/>
            <person name="Yadav J.S."/>
            <person name="Aerts A."/>
            <person name="Benoit I."/>
            <person name="Boyd A."/>
            <person name="Carlson A."/>
            <person name="Copeland A."/>
            <person name="Coutinho P.M."/>
            <person name="de Vries R.P."/>
            <person name="Ferreira P."/>
            <person name="Findley K."/>
            <person name="Foster B."/>
            <person name="Gaskell J."/>
            <person name="Glotzer D."/>
            <person name="Gorecki P."/>
            <person name="Heitman J."/>
            <person name="Hesse C."/>
            <person name="Hori C."/>
            <person name="Igarashi K."/>
            <person name="Jurgens J.A."/>
            <person name="Kallen N."/>
            <person name="Kersten P."/>
            <person name="Kohler A."/>
            <person name="Kuees U."/>
            <person name="Kumar T.K.A."/>
            <person name="Kuo A."/>
            <person name="LaButti K."/>
            <person name="Larrondo L.F."/>
            <person name="Lindquist E."/>
            <person name="Ling A."/>
            <person name="Lombard V."/>
            <person name="Lucas S."/>
            <person name="Lundell T."/>
            <person name="Martin R."/>
            <person name="McLaughlin D.J."/>
            <person name="Morgenstern I."/>
            <person name="Morin E."/>
            <person name="Murat C."/>
            <person name="Nagy L.G."/>
            <person name="Nolan M."/>
            <person name="Ohm R.A."/>
            <person name="Patyshakuliyeva A."/>
            <person name="Rokas A."/>
            <person name="Ruiz-Duenas F.J."/>
            <person name="Sabat G."/>
            <person name="Salamov A."/>
            <person name="Samejima M."/>
            <person name="Schmutz J."/>
            <person name="Slot J.C."/>
            <person name="St John F."/>
            <person name="Stenlid J."/>
            <person name="Sun H."/>
            <person name="Sun S."/>
            <person name="Syed K."/>
            <person name="Tsang A."/>
            <person name="Wiebenga A."/>
            <person name="Young D."/>
            <person name="Pisabarro A."/>
            <person name="Eastwood D.C."/>
            <person name="Martin F."/>
            <person name="Cullen D."/>
            <person name="Grigoriev I.V."/>
            <person name="Hibbett D.S."/>
        </authorList>
    </citation>
    <scope>NUCLEOTIDE SEQUENCE</scope>
    <source>
        <strain evidence="3">FP-58527</strain>
    </source>
</reference>
<name>S8FKL1_FOMSC</name>
<dbReference type="STRING" id="743788.S8FKL1"/>
<feature type="non-terminal residue" evidence="2">
    <location>
        <position position="206"/>
    </location>
</feature>
<evidence type="ECO:0000313" key="3">
    <source>
        <dbReference type="Proteomes" id="UP000015241"/>
    </source>
</evidence>
<feature type="compositionally biased region" description="Basic and acidic residues" evidence="1">
    <location>
        <begin position="80"/>
        <end position="105"/>
    </location>
</feature>
<dbReference type="EMBL" id="KE504161">
    <property type="protein sequence ID" value="EPS98849.1"/>
    <property type="molecule type" value="Genomic_DNA"/>
</dbReference>
<dbReference type="eggNOG" id="ENOG502RCVQ">
    <property type="taxonomic scope" value="Eukaryota"/>
</dbReference>
<evidence type="ECO:0000256" key="1">
    <source>
        <dbReference type="SAM" id="MobiDB-lite"/>
    </source>
</evidence>
<dbReference type="OrthoDB" id="2672960at2759"/>
<feature type="region of interest" description="Disordered" evidence="1">
    <location>
        <begin position="78"/>
        <end position="112"/>
    </location>
</feature>
<gene>
    <name evidence="2" type="ORF">FOMPIDRAFT_1079119</name>
</gene>
<dbReference type="AlphaFoldDB" id="S8FKL1"/>
<dbReference type="InParanoid" id="S8FKL1"/>
<organism evidence="2 3">
    <name type="scientific">Fomitopsis schrenkii</name>
    <name type="common">Brown rot fungus</name>
    <dbReference type="NCBI Taxonomy" id="2126942"/>
    <lineage>
        <taxon>Eukaryota</taxon>
        <taxon>Fungi</taxon>
        <taxon>Dikarya</taxon>
        <taxon>Basidiomycota</taxon>
        <taxon>Agaricomycotina</taxon>
        <taxon>Agaricomycetes</taxon>
        <taxon>Polyporales</taxon>
        <taxon>Fomitopsis</taxon>
    </lineage>
</organism>
<keyword evidence="3" id="KW-1185">Reference proteome</keyword>
<evidence type="ECO:0000313" key="2">
    <source>
        <dbReference type="EMBL" id="EPS98849.1"/>
    </source>
</evidence>
<dbReference type="HOGENOM" id="CLU_052398_0_2_1"/>
<accession>S8FKL1</accession>
<sequence length="206" mass="22871">MANLLVDPNTLVAPDYTLEHYAESRLPLVEAGLTEEQAAAILTRIWTAGNEHDKQVWQERAIAEAQAARDQAFAAQEAANQRRELGQLEAEKARKDELKRNRDKYVPIPDRPPPSGPLVLAAPYATRRLEKGQYVELYYFTNHGLLAAAASITQVDDDALTLRADGDGTTSWVPAATVRSSKSVIPDSELSWKQFSEAVPRFIRAM</sequence>
<protein>
    <submittedName>
        <fullName evidence="2">Uncharacterized protein</fullName>
    </submittedName>
</protein>
<dbReference type="Proteomes" id="UP000015241">
    <property type="component" value="Unassembled WGS sequence"/>
</dbReference>